<evidence type="ECO:0000256" key="1">
    <source>
        <dbReference type="SAM" id="Phobius"/>
    </source>
</evidence>
<reference evidence="2 3" key="1">
    <citation type="submission" date="2021-03" db="EMBL/GenBank/DDBJ databases">
        <title>Genomic Encyclopedia of Type Strains, Phase IV (KMG-IV): sequencing the most valuable type-strain genomes for metagenomic binning, comparative biology and taxonomic classification.</title>
        <authorList>
            <person name="Goeker M."/>
        </authorList>
    </citation>
    <scope>NUCLEOTIDE SEQUENCE [LARGE SCALE GENOMIC DNA]</scope>
    <source>
        <strain evidence="2 3">DSM 24950</strain>
    </source>
</reference>
<keyword evidence="1" id="KW-0472">Membrane</keyword>
<keyword evidence="1" id="KW-0812">Transmembrane</keyword>
<evidence type="ECO:0000313" key="3">
    <source>
        <dbReference type="Proteomes" id="UP001519344"/>
    </source>
</evidence>
<proteinExistence type="predicted"/>
<protein>
    <submittedName>
        <fullName evidence="2">Uncharacterized protein</fullName>
    </submittedName>
</protein>
<sequence length="80" mass="8855">MLVNKLLRGKSVLLLPLLAISTPVLLLIQITKIWLFPGKVSPPIILDSGTMVKTIGACFWIDAAPFFVFEKWGVSLTLLF</sequence>
<dbReference type="EMBL" id="JAGGKV010000038">
    <property type="protein sequence ID" value="MBP1967657.1"/>
    <property type="molecule type" value="Genomic_DNA"/>
</dbReference>
<keyword evidence="3" id="KW-1185">Reference proteome</keyword>
<comment type="caution">
    <text evidence="2">The sequence shown here is derived from an EMBL/GenBank/DDBJ whole genome shotgun (WGS) entry which is preliminary data.</text>
</comment>
<accession>A0ABS4I9Q3</accession>
<evidence type="ECO:0000313" key="2">
    <source>
        <dbReference type="EMBL" id="MBP1967657.1"/>
    </source>
</evidence>
<organism evidence="2 3">
    <name type="scientific">Paenibacillus aceris</name>
    <dbReference type="NCBI Taxonomy" id="869555"/>
    <lineage>
        <taxon>Bacteria</taxon>
        <taxon>Bacillati</taxon>
        <taxon>Bacillota</taxon>
        <taxon>Bacilli</taxon>
        <taxon>Bacillales</taxon>
        <taxon>Paenibacillaceae</taxon>
        <taxon>Paenibacillus</taxon>
    </lineage>
</organism>
<feature type="transmembrane region" description="Helical" evidence="1">
    <location>
        <begin position="12"/>
        <end position="30"/>
    </location>
</feature>
<name>A0ABS4I9Q3_9BACL</name>
<keyword evidence="1" id="KW-1133">Transmembrane helix</keyword>
<gene>
    <name evidence="2" type="ORF">J2Z65_006929</name>
</gene>
<dbReference type="Proteomes" id="UP001519344">
    <property type="component" value="Unassembled WGS sequence"/>
</dbReference>